<evidence type="ECO:0000313" key="5">
    <source>
        <dbReference type="Proteomes" id="UP000785679"/>
    </source>
</evidence>
<evidence type="ECO:0000256" key="2">
    <source>
        <dbReference type="SAM" id="Phobius"/>
    </source>
</evidence>
<keyword evidence="3" id="KW-0732">Signal</keyword>
<dbReference type="Proteomes" id="UP000785679">
    <property type="component" value="Unassembled WGS sequence"/>
</dbReference>
<protein>
    <submittedName>
        <fullName evidence="4">Uncharacterized protein</fullName>
    </submittedName>
</protein>
<feature type="compositionally biased region" description="Basic and acidic residues" evidence="1">
    <location>
        <begin position="241"/>
        <end position="254"/>
    </location>
</feature>
<dbReference type="AlphaFoldDB" id="A0A8J8NMH1"/>
<keyword evidence="5" id="KW-1185">Reference proteome</keyword>
<gene>
    <name evidence="4" type="ORF">FGO68_gene5926</name>
</gene>
<comment type="caution">
    <text evidence="4">The sequence shown here is derived from an EMBL/GenBank/DDBJ whole genome shotgun (WGS) entry which is preliminary data.</text>
</comment>
<accession>A0A8J8NMH1</accession>
<dbReference type="EMBL" id="RRYP01012577">
    <property type="protein sequence ID" value="TNV77019.1"/>
    <property type="molecule type" value="Genomic_DNA"/>
</dbReference>
<keyword evidence="2" id="KW-0812">Transmembrane</keyword>
<keyword evidence="2" id="KW-0472">Membrane</keyword>
<name>A0A8J8NMH1_HALGN</name>
<feature type="chain" id="PRO_5035273639" evidence="3">
    <location>
        <begin position="28"/>
        <end position="267"/>
    </location>
</feature>
<feature type="region of interest" description="Disordered" evidence="1">
    <location>
        <begin position="221"/>
        <end position="267"/>
    </location>
</feature>
<evidence type="ECO:0000256" key="1">
    <source>
        <dbReference type="SAM" id="MobiDB-lite"/>
    </source>
</evidence>
<proteinExistence type="predicted"/>
<evidence type="ECO:0000313" key="4">
    <source>
        <dbReference type="EMBL" id="TNV77019.1"/>
    </source>
</evidence>
<reference evidence="4" key="1">
    <citation type="submission" date="2019-06" db="EMBL/GenBank/DDBJ databases">
        <authorList>
            <person name="Zheng W."/>
        </authorList>
    </citation>
    <scope>NUCLEOTIDE SEQUENCE</scope>
    <source>
        <strain evidence="4">QDHG01</strain>
    </source>
</reference>
<organism evidence="4 5">
    <name type="scientific">Halteria grandinella</name>
    <dbReference type="NCBI Taxonomy" id="5974"/>
    <lineage>
        <taxon>Eukaryota</taxon>
        <taxon>Sar</taxon>
        <taxon>Alveolata</taxon>
        <taxon>Ciliophora</taxon>
        <taxon>Intramacronucleata</taxon>
        <taxon>Spirotrichea</taxon>
        <taxon>Stichotrichia</taxon>
        <taxon>Sporadotrichida</taxon>
        <taxon>Halteriidae</taxon>
        <taxon>Halteria</taxon>
    </lineage>
</organism>
<sequence length="267" mass="30482">MISHHSYKLKIMKKLLLFVLTLGLSSQKSMRVFVNNAIIDSMSYLDFDLSSTYNSFKHGSTSDQITLDVRLDNADSSRQNFDVFVLQKGPDQDCYETAVALQDWTRPCPFLTNPIPQFVNISLDVTSYNYVLFNFQTLQSLNFENIKMYIDNTPFPNGEILNFDPLTVFIMKENIYRTSSDMYTATYALILVFAILLVVIVGVSVKYHRVRVQFEADKKTGFKGSSFTGAPNEGEDLPSEADEKRMDELAKELHNTPQNPNEDMRGQ</sequence>
<dbReference type="OrthoDB" id="10673482at2759"/>
<feature type="transmembrane region" description="Helical" evidence="2">
    <location>
        <begin position="185"/>
        <end position="205"/>
    </location>
</feature>
<keyword evidence="2" id="KW-1133">Transmembrane helix</keyword>
<evidence type="ECO:0000256" key="3">
    <source>
        <dbReference type="SAM" id="SignalP"/>
    </source>
</evidence>
<feature type="signal peptide" evidence="3">
    <location>
        <begin position="1"/>
        <end position="27"/>
    </location>
</feature>